<feature type="transmembrane region" description="Helical" evidence="1">
    <location>
        <begin position="371"/>
        <end position="394"/>
    </location>
</feature>
<keyword evidence="1 2" id="KW-0812">Transmembrane</keyword>
<feature type="transmembrane region" description="Helical" evidence="1">
    <location>
        <begin position="131"/>
        <end position="153"/>
    </location>
</feature>
<evidence type="ECO:0000256" key="1">
    <source>
        <dbReference type="SAM" id="Phobius"/>
    </source>
</evidence>
<feature type="transmembrane region" description="Helical" evidence="1">
    <location>
        <begin position="279"/>
        <end position="298"/>
    </location>
</feature>
<keyword evidence="1" id="KW-1133">Transmembrane helix</keyword>
<feature type="transmembrane region" description="Helical" evidence="1">
    <location>
        <begin position="239"/>
        <end position="259"/>
    </location>
</feature>
<name>K0B0D9_GOTA9</name>
<dbReference type="PATRIC" id="fig|1128398.3.peg.2583"/>
<dbReference type="OrthoDB" id="37830at2"/>
<feature type="transmembrane region" description="Helical" evidence="1">
    <location>
        <begin position="399"/>
        <end position="420"/>
    </location>
</feature>
<feature type="transmembrane region" description="Helical" evidence="1">
    <location>
        <begin position="165"/>
        <end position="185"/>
    </location>
</feature>
<feature type="transmembrane region" description="Helical" evidence="1">
    <location>
        <begin position="197"/>
        <end position="219"/>
    </location>
</feature>
<reference evidence="2 3" key="1">
    <citation type="journal article" date="2012" name="PLoS ONE">
        <title>The purine-utilizing bacterium Clostridium acidurici 9a: a genome-guided metabolic reconsideration.</title>
        <authorList>
            <person name="Hartwich K."/>
            <person name="Poehlein A."/>
            <person name="Daniel R."/>
        </authorList>
    </citation>
    <scope>NUCLEOTIDE SEQUENCE [LARGE SCALE GENOMIC DNA]</scope>
    <source>
        <strain evidence="3">ATCC 7906 / DSM 604 / BCRC 14475 / CIP 104303 / KCTC 5404 / NCIMB 10678 / 9a</strain>
    </source>
</reference>
<feature type="transmembrane region" description="Helical" evidence="1">
    <location>
        <begin position="61"/>
        <end position="83"/>
    </location>
</feature>
<evidence type="ECO:0000313" key="3">
    <source>
        <dbReference type="Proteomes" id="UP000006094"/>
    </source>
</evidence>
<dbReference type="Pfam" id="PF16933">
    <property type="entry name" value="PelG"/>
    <property type="match status" value="1"/>
</dbReference>
<dbReference type="EMBL" id="CP003326">
    <property type="protein sequence ID" value="AFS79503.1"/>
    <property type="molecule type" value="Genomic_DNA"/>
</dbReference>
<evidence type="ECO:0000313" key="2">
    <source>
        <dbReference type="EMBL" id="AFS79503.1"/>
    </source>
</evidence>
<feature type="transmembrane region" description="Helical" evidence="1">
    <location>
        <begin position="339"/>
        <end position="359"/>
    </location>
</feature>
<dbReference type="HOGENOM" id="CLU_043533_1_0_9"/>
<sequence length="527" mass="61131">MAGIGFTLKRLFRDETYTNRGKAYIYSALVSAGPWIAAVVTVNIMLATMEVFLDNPLEKELFMGTIVYSFVFSQIITAPWQFIITRYISDKLYTEEYDCIRPSYIGINKIVFFLSFIIAVCFYINKPISIYYKVMSIYLFTILTMVWILMVYLSAVKNYELISKAYIYGGLISIGMTIFFLLNPIKFPSNVYSTNILFAYLLGISLTFAILLYSFLSTFYFGNNLEYDFIRYVNKFPSLFYIGLFYTVGLWIDDIIMWFSVVGVNAYETYHYAPIYDNAVFLAYLTTIPSTVMFLVSVETEFYDCYKKYYELANKTGTYEELLIAKNEMKKTLYGKLRHTFYVQLLITTTIILLSRQILSFLNISIVIRNIFRISALGAVFNIFALLIIIVLLYFESRVYAVIVSFIFLASNIIFTYLFSSSGLEYYGYGFTIGSFISLIIAMIFLSRFIKKLNFTTFSLQPLFVEEDTGIFIKISDTMNRYKLNEVNQGNNLLKNKLKINSKYINILIILAAIFIYFIAKIISIKF</sequence>
<dbReference type="KEGG" id="cad:Curi_c25080"/>
<keyword evidence="3" id="KW-1185">Reference proteome</keyword>
<dbReference type="eggNOG" id="COG4267">
    <property type="taxonomic scope" value="Bacteria"/>
</dbReference>
<accession>K0B0D9</accession>
<protein>
    <submittedName>
        <fullName evidence="2">Transmembrane protein</fullName>
    </submittedName>
</protein>
<dbReference type="AlphaFoldDB" id="K0B0D9"/>
<dbReference type="RefSeq" id="WP_014968637.1">
    <property type="nucleotide sequence ID" value="NC_018664.1"/>
</dbReference>
<gene>
    <name evidence="2" type="ordered locus">Curi_c25080</name>
</gene>
<dbReference type="Proteomes" id="UP000006094">
    <property type="component" value="Chromosome"/>
</dbReference>
<organism evidence="2 3">
    <name type="scientific">Gottschalkia acidurici (strain ATCC 7906 / DSM 604 / BCRC 14475 / CIP 104303 / KCTC 5404 / NCIMB 10678 / 9a)</name>
    <name type="common">Clostridium acidurici</name>
    <dbReference type="NCBI Taxonomy" id="1128398"/>
    <lineage>
        <taxon>Bacteria</taxon>
        <taxon>Bacillati</taxon>
        <taxon>Bacillota</taxon>
        <taxon>Tissierellia</taxon>
        <taxon>Tissierellales</taxon>
        <taxon>Gottschalkiaceae</taxon>
        <taxon>Gottschalkia</taxon>
    </lineage>
</organism>
<feature type="transmembrane region" description="Helical" evidence="1">
    <location>
        <begin position="504"/>
        <end position="525"/>
    </location>
</feature>
<keyword evidence="1" id="KW-0472">Membrane</keyword>
<feature type="transmembrane region" description="Helical" evidence="1">
    <location>
        <begin position="23"/>
        <end position="49"/>
    </location>
</feature>
<dbReference type="InterPro" id="IPR031617">
    <property type="entry name" value="PelG"/>
</dbReference>
<feature type="transmembrane region" description="Helical" evidence="1">
    <location>
        <begin position="426"/>
        <end position="446"/>
    </location>
</feature>
<proteinExistence type="predicted"/>
<feature type="transmembrane region" description="Helical" evidence="1">
    <location>
        <begin position="104"/>
        <end position="125"/>
    </location>
</feature>
<dbReference type="STRING" id="1128398.Curi_c25080"/>